<dbReference type="PROSITE" id="PS51257">
    <property type="entry name" value="PROKAR_LIPOPROTEIN"/>
    <property type="match status" value="1"/>
</dbReference>
<gene>
    <name evidence="2" type="ORF">OIK42_10225</name>
</gene>
<proteinExistence type="predicted"/>
<dbReference type="InterPro" id="IPR019734">
    <property type="entry name" value="TPR_rpt"/>
</dbReference>
<dbReference type="RefSeq" id="WP_273640257.1">
    <property type="nucleotide sequence ID" value="NZ_JAQQXP010000001.1"/>
</dbReference>
<comment type="caution">
    <text evidence="2">The sequence shown here is derived from an EMBL/GenBank/DDBJ whole genome shotgun (WGS) entry which is preliminary data.</text>
</comment>
<feature type="chain" id="PRO_5046468972" description="Tetratricopeptide repeat protein" evidence="1">
    <location>
        <begin position="23"/>
        <end position="389"/>
    </location>
</feature>
<evidence type="ECO:0000313" key="2">
    <source>
        <dbReference type="EMBL" id="MDC8831135.1"/>
    </source>
</evidence>
<dbReference type="SMART" id="SM00028">
    <property type="entry name" value="TPR"/>
    <property type="match status" value="3"/>
</dbReference>
<organism evidence="2 3">
    <name type="scientific">Alteromonas gilva</name>
    <dbReference type="NCBI Taxonomy" id="2987522"/>
    <lineage>
        <taxon>Bacteria</taxon>
        <taxon>Pseudomonadati</taxon>
        <taxon>Pseudomonadota</taxon>
        <taxon>Gammaproteobacteria</taxon>
        <taxon>Alteromonadales</taxon>
        <taxon>Alteromonadaceae</taxon>
        <taxon>Alteromonas/Salinimonas group</taxon>
        <taxon>Alteromonas</taxon>
    </lineage>
</organism>
<dbReference type="InterPro" id="IPR011990">
    <property type="entry name" value="TPR-like_helical_dom_sf"/>
</dbReference>
<dbReference type="Gene3D" id="1.25.40.10">
    <property type="entry name" value="Tetratricopeptide repeat domain"/>
    <property type="match status" value="1"/>
</dbReference>
<evidence type="ECO:0000256" key="1">
    <source>
        <dbReference type="SAM" id="SignalP"/>
    </source>
</evidence>
<accession>A0ABT5L268</accession>
<sequence length="389" mass="43701">MITHIKVAITLLVLLLCGCQTTSEPIAPELMHVRLPEYPPEIFTEKNVIQPDDVFALSNDQRLEFLNYFHDAKNQHIPAHMRLYEYLSALTEGFTYKGSTYTATQAYAFQQGNCLSLAILTTALAQAAGIEVSYQRVNSAPVYFKHDNVMSIGSHVRTFVYDPDFTPKPNMIVIQKPRMVIDYFPSTASTKGKTVSAQDFLALYYQNMAAEAIVGDDLDLAHAYIKQGLQVSPLHPESLNTLAVILIKKSQPKIAGEIYAYLYQTGIGTVTTLSNFALLKERAGDLKGAKALLAEVDKIEDDNPYEWLDTADRQLRKQHLAIALKYYKKAIEVAPYLAEGYFGVANVLYRKGKFEQALQYLTQAKDMAYIPEDEMRYSAKIVSLKTSLH</sequence>
<keyword evidence="1" id="KW-0732">Signal</keyword>
<dbReference type="EMBL" id="JAQQXP010000001">
    <property type="protein sequence ID" value="MDC8831135.1"/>
    <property type="molecule type" value="Genomic_DNA"/>
</dbReference>
<dbReference type="Proteomes" id="UP001218788">
    <property type="component" value="Unassembled WGS sequence"/>
</dbReference>
<keyword evidence="3" id="KW-1185">Reference proteome</keyword>
<reference evidence="2 3" key="1">
    <citation type="submission" date="2022-10" db="EMBL/GenBank/DDBJ databases">
        <title>Alteromonas sp. chi3 Genome sequencing.</title>
        <authorList>
            <person name="Park S."/>
        </authorList>
    </citation>
    <scope>NUCLEOTIDE SEQUENCE [LARGE SCALE GENOMIC DNA]</scope>
    <source>
        <strain evidence="3">chi3</strain>
    </source>
</reference>
<evidence type="ECO:0008006" key="4">
    <source>
        <dbReference type="Google" id="ProtNLM"/>
    </source>
</evidence>
<name>A0ABT5L268_9ALTE</name>
<feature type="signal peptide" evidence="1">
    <location>
        <begin position="1"/>
        <end position="22"/>
    </location>
</feature>
<protein>
    <recommendedName>
        <fullName evidence="4">Tetratricopeptide repeat protein</fullName>
    </recommendedName>
</protein>
<dbReference type="SUPFAM" id="SSF48452">
    <property type="entry name" value="TPR-like"/>
    <property type="match status" value="1"/>
</dbReference>
<evidence type="ECO:0000313" key="3">
    <source>
        <dbReference type="Proteomes" id="UP001218788"/>
    </source>
</evidence>